<evidence type="ECO:0000313" key="3">
    <source>
        <dbReference type="WBParaSite" id="TMUE_3000011915.1"/>
    </source>
</evidence>
<reference evidence="2 3" key="3">
    <citation type="submission" date="2019-12" db="UniProtKB">
        <authorList>
            <consortium name="WormBaseParasite"/>
        </authorList>
    </citation>
    <scope>IDENTIFICATION</scope>
</reference>
<reference evidence="1" key="1">
    <citation type="submission" date="2013-11" db="EMBL/GenBank/DDBJ databases">
        <authorList>
            <person name="Aslett M."/>
        </authorList>
    </citation>
    <scope>NUCLEOTIDE SEQUENCE [LARGE SCALE GENOMIC DNA]</scope>
    <source>
        <strain evidence="1">Edinburgh</strain>
    </source>
</reference>
<keyword evidence="1" id="KW-1185">Reference proteome</keyword>
<dbReference type="WBParaSite" id="TMUE_0000000532.1">
    <property type="protein sequence ID" value="TMUE_0000000532.1"/>
    <property type="gene ID" value="WBGene00296472"/>
</dbReference>
<organism evidence="1 2">
    <name type="scientific">Trichuris muris</name>
    <name type="common">Mouse whipworm</name>
    <dbReference type="NCBI Taxonomy" id="70415"/>
    <lineage>
        <taxon>Eukaryota</taxon>
        <taxon>Metazoa</taxon>
        <taxon>Ecdysozoa</taxon>
        <taxon>Nematoda</taxon>
        <taxon>Enoplea</taxon>
        <taxon>Dorylaimia</taxon>
        <taxon>Trichinellida</taxon>
        <taxon>Trichuridae</taxon>
        <taxon>Trichuris</taxon>
    </lineage>
</organism>
<reference evidence="1" key="2">
    <citation type="submission" date="2014-03" db="EMBL/GenBank/DDBJ databases">
        <title>The whipworm genome and dual-species transcriptomics of an intimate host-pathogen interaction.</title>
        <authorList>
            <person name="Foth B.J."/>
            <person name="Tsai I.J."/>
            <person name="Reid A.J."/>
            <person name="Bancroft A.J."/>
            <person name="Nichol S."/>
            <person name="Tracey A."/>
            <person name="Holroyd N."/>
            <person name="Cotton J.A."/>
            <person name="Stanley E.J."/>
            <person name="Zarowiecki M."/>
            <person name="Liu J.Z."/>
            <person name="Huckvale T."/>
            <person name="Cooper P.J."/>
            <person name="Grencis R.K."/>
            <person name="Berriman M."/>
        </authorList>
    </citation>
    <scope>NUCLEOTIDE SEQUENCE [LARGE SCALE GENOMIC DNA]</scope>
    <source>
        <strain evidence="1">Edinburgh</strain>
    </source>
</reference>
<dbReference type="WBParaSite" id="TMUE_3000011915.1">
    <property type="protein sequence ID" value="TMUE_3000011915.1"/>
    <property type="gene ID" value="WBGene00290127"/>
</dbReference>
<protein>
    <submittedName>
        <fullName evidence="2 3">Uncharacterized protein</fullName>
    </submittedName>
</protein>
<evidence type="ECO:0000313" key="2">
    <source>
        <dbReference type="WBParaSite" id="TMUE_0000000532.1"/>
    </source>
</evidence>
<dbReference type="Proteomes" id="UP000046395">
    <property type="component" value="Unassembled WGS sequence"/>
</dbReference>
<sequence>MRNCLPFYAVSRQPRRGRFLDDLSRPSPISMRKRSNNRRIQLAVAQRITFLAVPHHYASTTVEADPELVHQYSSLHQPYSTRHMVVSGSSAELSEVQAYTSPHGRRIERCSLETECGCKANHSRSPSLPGIHLLAGL</sequence>
<accession>A0A5S6Q0P1</accession>
<evidence type="ECO:0000313" key="1">
    <source>
        <dbReference type="Proteomes" id="UP000046395"/>
    </source>
</evidence>
<dbReference type="AlphaFoldDB" id="A0A5S6Q0P1"/>
<name>A0A5S6Q0P1_TRIMR</name>
<proteinExistence type="predicted"/>